<evidence type="ECO:0000256" key="1">
    <source>
        <dbReference type="ARBA" id="ARBA00007824"/>
    </source>
</evidence>
<keyword evidence="4" id="KW-0443">Lipid metabolism</keyword>
<dbReference type="GO" id="GO:0004623">
    <property type="term" value="F:phospholipase A2 activity"/>
    <property type="evidence" value="ECO:0007669"/>
    <property type="project" value="TreeGrafter"/>
</dbReference>
<dbReference type="InterPro" id="IPR007053">
    <property type="entry name" value="LRAT_dom"/>
</dbReference>
<dbReference type="GO" id="GO:0005737">
    <property type="term" value="C:cytoplasm"/>
    <property type="evidence" value="ECO:0007669"/>
    <property type="project" value="TreeGrafter"/>
</dbReference>
<keyword evidence="8" id="KW-1185">Reference proteome</keyword>
<dbReference type="Proteomes" id="UP000550707">
    <property type="component" value="Unassembled WGS sequence"/>
</dbReference>
<evidence type="ECO:0000259" key="6">
    <source>
        <dbReference type="PROSITE" id="PS51934"/>
    </source>
</evidence>
<feature type="region of interest" description="Disordered" evidence="5">
    <location>
        <begin position="1"/>
        <end position="37"/>
    </location>
</feature>
<feature type="region of interest" description="Disordered" evidence="5">
    <location>
        <begin position="69"/>
        <end position="105"/>
    </location>
</feature>
<evidence type="ECO:0000256" key="5">
    <source>
        <dbReference type="SAM" id="MobiDB-lite"/>
    </source>
</evidence>
<dbReference type="PANTHER" id="PTHR13943:SF2">
    <property type="entry name" value="PHOSPHOLIPASE A AND ACYLTRANSFERASE 5"/>
    <property type="match status" value="1"/>
</dbReference>
<reference evidence="7 8" key="1">
    <citation type="journal article" date="2020" name="Nature">
        <title>Six reference-quality genomes reveal evolution of bat adaptations.</title>
        <authorList>
            <person name="Jebb D."/>
            <person name="Huang Z."/>
            <person name="Pippel M."/>
            <person name="Hughes G.M."/>
            <person name="Lavrichenko K."/>
            <person name="Devanna P."/>
            <person name="Winkler S."/>
            <person name="Jermiin L.S."/>
            <person name="Skirmuntt E.C."/>
            <person name="Katzourakis A."/>
            <person name="Burkitt-Gray L."/>
            <person name="Ray D.A."/>
            <person name="Sullivan K.A.M."/>
            <person name="Roscito J.G."/>
            <person name="Kirilenko B.M."/>
            <person name="Davalos L.M."/>
            <person name="Corthals A.P."/>
            <person name="Power M.L."/>
            <person name="Jones G."/>
            <person name="Ransome R.D."/>
            <person name="Dechmann D.K.N."/>
            <person name="Locatelli A.G."/>
            <person name="Puechmaille S.J."/>
            <person name="Fedrigo O."/>
            <person name="Jarvis E.D."/>
            <person name="Hiller M."/>
            <person name="Vernes S.C."/>
            <person name="Myers E.W."/>
            <person name="Teeling E.C."/>
        </authorList>
    </citation>
    <scope>NUCLEOTIDE SEQUENCE [LARGE SCALE GENOMIC DNA]</scope>
    <source>
        <strain evidence="7">MMolMol1</strain>
        <tissue evidence="7">Muscle</tissue>
    </source>
</reference>
<keyword evidence="2" id="KW-0808">Transferase</keyword>
<proteinExistence type="inferred from homology"/>
<dbReference type="Pfam" id="PF04970">
    <property type="entry name" value="LRAT"/>
    <property type="match status" value="1"/>
</dbReference>
<keyword evidence="3" id="KW-0378">Hydrolase</keyword>
<evidence type="ECO:0000313" key="7">
    <source>
        <dbReference type="EMBL" id="KAF6437731.1"/>
    </source>
</evidence>
<accession>A0A7J8EQZ4</accession>
<dbReference type="AlphaFoldDB" id="A0A7J8EQZ4"/>
<dbReference type="PROSITE" id="PS51934">
    <property type="entry name" value="LRAT"/>
    <property type="match status" value="1"/>
</dbReference>
<evidence type="ECO:0000256" key="4">
    <source>
        <dbReference type="ARBA" id="ARBA00023098"/>
    </source>
</evidence>
<gene>
    <name evidence="7" type="ORF">HJG59_006456</name>
</gene>
<comment type="similarity">
    <text evidence="1">Belongs to the H-rev107 family.</text>
</comment>
<dbReference type="EMBL" id="JACASF010000013">
    <property type="protein sequence ID" value="KAF6437731.1"/>
    <property type="molecule type" value="Genomic_DNA"/>
</dbReference>
<dbReference type="InterPro" id="IPR051496">
    <property type="entry name" value="H-rev107_PLA/AT"/>
</dbReference>
<organism evidence="7 8">
    <name type="scientific">Molossus molossus</name>
    <name type="common">Pallas' mastiff bat</name>
    <name type="synonym">Vespertilio molossus</name>
    <dbReference type="NCBI Taxonomy" id="27622"/>
    <lineage>
        <taxon>Eukaryota</taxon>
        <taxon>Metazoa</taxon>
        <taxon>Chordata</taxon>
        <taxon>Craniata</taxon>
        <taxon>Vertebrata</taxon>
        <taxon>Euteleostomi</taxon>
        <taxon>Mammalia</taxon>
        <taxon>Eutheria</taxon>
        <taxon>Laurasiatheria</taxon>
        <taxon>Chiroptera</taxon>
        <taxon>Yangochiroptera</taxon>
        <taxon>Molossidae</taxon>
        <taxon>Molossus</taxon>
    </lineage>
</organism>
<name>A0A7J8EQZ4_MOLMO</name>
<evidence type="ECO:0000313" key="8">
    <source>
        <dbReference type="Proteomes" id="UP000550707"/>
    </source>
</evidence>
<dbReference type="GO" id="GO:0016410">
    <property type="term" value="F:N-acyltransferase activity"/>
    <property type="evidence" value="ECO:0007669"/>
    <property type="project" value="TreeGrafter"/>
</dbReference>
<comment type="caution">
    <text evidence="7">The sequence shown here is derived from an EMBL/GenBank/DDBJ whole genome shotgun (WGS) entry which is preliminary data.</text>
</comment>
<feature type="compositionally biased region" description="Basic and acidic residues" evidence="5">
    <location>
        <begin position="96"/>
        <end position="105"/>
    </location>
</feature>
<dbReference type="Gene3D" id="3.90.1720.10">
    <property type="entry name" value="endopeptidase domain like (from Nostoc punctiforme)"/>
    <property type="match status" value="1"/>
</dbReference>
<dbReference type="GO" id="GO:0008970">
    <property type="term" value="F:phospholipase A1 activity"/>
    <property type="evidence" value="ECO:0007669"/>
    <property type="project" value="TreeGrafter"/>
</dbReference>
<dbReference type="PANTHER" id="PTHR13943">
    <property type="entry name" value="HRAS-LIKE SUPPRESSOR - RELATED"/>
    <property type="match status" value="1"/>
</dbReference>
<evidence type="ECO:0000256" key="2">
    <source>
        <dbReference type="ARBA" id="ARBA00022679"/>
    </source>
</evidence>
<feature type="region of interest" description="Disordered" evidence="5">
    <location>
        <begin position="132"/>
        <end position="172"/>
    </location>
</feature>
<sequence>MGLSPAVGKKCWPRPFRFPRSRPKPASRTAEEPMGSQMLVQLAPKQPTQGPLEQDRSLQQGEKLVVNLETTPNQKRAELDSSLKSESAGKLAKQAAEGRPRPRPGDLIEIFRIGYEHWAIYVEDDRVVHLAPPCGARPDARSQGCRSGDLSCHGERAAQSSDRREGLRTRRS</sequence>
<protein>
    <recommendedName>
        <fullName evidence="6">LRAT domain-containing protein</fullName>
    </recommendedName>
</protein>
<feature type="domain" description="LRAT" evidence="6">
    <location>
        <begin position="107"/>
        <end position="172"/>
    </location>
</feature>
<dbReference type="GO" id="GO:0070292">
    <property type="term" value="P:N-acylphosphatidylethanolamine metabolic process"/>
    <property type="evidence" value="ECO:0007669"/>
    <property type="project" value="TreeGrafter"/>
</dbReference>
<evidence type="ECO:0000256" key="3">
    <source>
        <dbReference type="ARBA" id="ARBA00022801"/>
    </source>
</evidence>
<feature type="compositionally biased region" description="Basic and acidic residues" evidence="5">
    <location>
        <begin position="152"/>
        <end position="172"/>
    </location>
</feature>